<evidence type="ECO:0000256" key="1">
    <source>
        <dbReference type="SAM" id="SignalP"/>
    </source>
</evidence>
<organism evidence="2">
    <name type="scientific">Brassica cretica</name>
    <name type="common">Mustard</name>
    <dbReference type="NCBI Taxonomy" id="69181"/>
    <lineage>
        <taxon>Eukaryota</taxon>
        <taxon>Viridiplantae</taxon>
        <taxon>Streptophyta</taxon>
        <taxon>Embryophyta</taxon>
        <taxon>Tracheophyta</taxon>
        <taxon>Spermatophyta</taxon>
        <taxon>Magnoliopsida</taxon>
        <taxon>eudicotyledons</taxon>
        <taxon>Gunneridae</taxon>
        <taxon>Pentapetalae</taxon>
        <taxon>rosids</taxon>
        <taxon>malvids</taxon>
        <taxon>Brassicales</taxon>
        <taxon>Brassicaceae</taxon>
        <taxon>Brassiceae</taxon>
        <taxon>Brassica</taxon>
    </lineage>
</organism>
<gene>
    <name evidence="2" type="ORF">F2Q70_00039317</name>
</gene>
<evidence type="ECO:0000313" key="2">
    <source>
        <dbReference type="EMBL" id="KAF2588335.1"/>
    </source>
</evidence>
<protein>
    <recommendedName>
        <fullName evidence="3">Malectin-like domain-containing protein</fullName>
    </recommendedName>
</protein>
<sequence length="355" mass="39654">MSSSAPVSKLLLIVCDIALLIVSIDMNSPTKDIWTFVSGPEAVYNPEVFYEPGARFEPGGHLGTRRFLLDPKVILNLEVVWEPGDPEVVLNPGLYKNSEVYLFQALISFQDPETAWAPEGTVLRLPRQDNSRYLFGFRILPLGSWPLSSSYAVFYFCRKSLTGLEGAGVGVMTQVLGFAAFHVWRSRVLIAPCSLPESNQVSSSGSTLHYMQYLALYVRIPHGSRLLSRSTIFDRVGVENGYDEVNVQIPAEYKPATDRSEYDDQNTDEPSSVITQLPHVHAVRSLRSDRARANLGRYVATKHPLLSVATYRPSSSQARYLRSDRASRWTLGSDQARAMLGRYVATERPFRSVAT</sequence>
<keyword evidence="1" id="KW-0732">Signal</keyword>
<feature type="signal peptide" evidence="1">
    <location>
        <begin position="1"/>
        <end position="23"/>
    </location>
</feature>
<dbReference type="EMBL" id="QGKY02000190">
    <property type="protein sequence ID" value="KAF2588335.1"/>
    <property type="molecule type" value="Genomic_DNA"/>
</dbReference>
<accession>A0A8S9K1R9</accession>
<name>A0A8S9K1R9_BRACR</name>
<proteinExistence type="predicted"/>
<reference evidence="2" key="1">
    <citation type="submission" date="2019-12" db="EMBL/GenBank/DDBJ databases">
        <title>Genome sequencing and annotation of Brassica cretica.</title>
        <authorList>
            <person name="Studholme D.J."/>
            <person name="Sarris P.F."/>
        </authorList>
    </citation>
    <scope>NUCLEOTIDE SEQUENCE</scope>
    <source>
        <strain evidence="2">PFS-102/07</strain>
        <tissue evidence="2">Leaf</tissue>
    </source>
</reference>
<comment type="caution">
    <text evidence="2">The sequence shown here is derived from an EMBL/GenBank/DDBJ whole genome shotgun (WGS) entry which is preliminary data.</text>
</comment>
<feature type="chain" id="PRO_5035886636" description="Malectin-like domain-containing protein" evidence="1">
    <location>
        <begin position="24"/>
        <end position="355"/>
    </location>
</feature>
<evidence type="ECO:0008006" key="3">
    <source>
        <dbReference type="Google" id="ProtNLM"/>
    </source>
</evidence>
<dbReference type="AlphaFoldDB" id="A0A8S9K1R9"/>